<evidence type="ECO:0000256" key="5">
    <source>
        <dbReference type="ARBA" id="ARBA00022898"/>
    </source>
</evidence>
<evidence type="ECO:0000256" key="3">
    <source>
        <dbReference type="ARBA" id="ARBA00022576"/>
    </source>
</evidence>
<dbReference type="Proteomes" id="UP000464658">
    <property type="component" value="Chromosome"/>
</dbReference>
<dbReference type="InterPro" id="IPR015424">
    <property type="entry name" value="PyrdxlP-dep_Trfase"/>
</dbReference>
<dbReference type="InterPro" id="IPR004839">
    <property type="entry name" value="Aminotransferase_I/II_large"/>
</dbReference>
<dbReference type="PANTHER" id="PTHR46383:SF3">
    <property type="entry name" value="ASPARTATE AMINOTRANSFERASE-RELATED"/>
    <property type="match status" value="1"/>
</dbReference>
<name>A0A5S9MGN1_BACIA</name>
<feature type="domain" description="Aminotransferase class I/classII large" evidence="6">
    <location>
        <begin position="30"/>
        <end position="148"/>
    </location>
</feature>
<dbReference type="InterPro" id="IPR015421">
    <property type="entry name" value="PyrdxlP-dep_Trfase_major"/>
</dbReference>
<gene>
    <name evidence="7" type="ORF">BsIDN1_55530</name>
</gene>
<dbReference type="InterPro" id="IPR015422">
    <property type="entry name" value="PyrdxlP-dep_Trfase_small"/>
</dbReference>
<protein>
    <recommendedName>
        <fullName evidence="6">Aminotransferase class I/classII large domain-containing protein</fullName>
    </recommendedName>
</protein>
<dbReference type="CDD" id="cd00609">
    <property type="entry name" value="AAT_like"/>
    <property type="match status" value="1"/>
</dbReference>
<dbReference type="GO" id="GO:0006520">
    <property type="term" value="P:amino acid metabolic process"/>
    <property type="evidence" value="ECO:0007669"/>
    <property type="project" value="InterPro"/>
</dbReference>
<reference evidence="7 8" key="1">
    <citation type="submission" date="2019-12" db="EMBL/GenBank/DDBJ databases">
        <title>Full genome sequence of a Bacillus safensis strain isolated from commercially available natto in Indonesia.</title>
        <authorList>
            <person name="Yoshida M."/>
            <person name="Uomi M."/>
            <person name="Waturangi D."/>
            <person name="Ekaputri J.J."/>
            <person name="Setiamarga D.H.E."/>
        </authorList>
    </citation>
    <scope>NUCLEOTIDE SEQUENCE [LARGE SCALE GENOMIC DNA]</scope>
    <source>
        <strain evidence="7 8">IDN1</strain>
    </source>
</reference>
<evidence type="ECO:0000313" key="7">
    <source>
        <dbReference type="EMBL" id="BBP91935.1"/>
    </source>
</evidence>
<dbReference type="GO" id="GO:0030170">
    <property type="term" value="F:pyridoxal phosphate binding"/>
    <property type="evidence" value="ECO:0007669"/>
    <property type="project" value="InterPro"/>
</dbReference>
<evidence type="ECO:0000259" key="6">
    <source>
        <dbReference type="Pfam" id="PF00155"/>
    </source>
</evidence>
<accession>A0A5S9MGN1</accession>
<dbReference type="AlphaFoldDB" id="A0A5S9MGN1"/>
<evidence type="ECO:0000256" key="2">
    <source>
        <dbReference type="ARBA" id="ARBA00007441"/>
    </source>
</evidence>
<keyword evidence="3" id="KW-0032">Aminotransferase</keyword>
<organism evidence="7 8">
    <name type="scientific">Bacillus safensis</name>
    <dbReference type="NCBI Taxonomy" id="561879"/>
    <lineage>
        <taxon>Bacteria</taxon>
        <taxon>Bacillati</taxon>
        <taxon>Bacillota</taxon>
        <taxon>Bacilli</taxon>
        <taxon>Bacillales</taxon>
        <taxon>Bacillaceae</taxon>
        <taxon>Bacillus</taxon>
    </lineage>
</organism>
<dbReference type="PANTHER" id="PTHR46383">
    <property type="entry name" value="ASPARTATE AMINOTRANSFERASE"/>
    <property type="match status" value="1"/>
</dbReference>
<comment type="similarity">
    <text evidence="2">Belongs to the class-I pyridoxal-phosphate-dependent aminotransferase family.</text>
</comment>
<sequence>MKKSYLSETVQSIQPSGIRKFFDLAATMEGVISLGVGEPDFVTAWNVREASIMSLEQGLTSYTANAGLISLRKELSHYLYKRFHINYSPEEELIITVGGSQALDLAFRAILNSGDEVIIPEPCFVAYGALTTLAGGVPVYLSTTAEKKISKQILLIFAQS</sequence>
<dbReference type="InterPro" id="IPR050596">
    <property type="entry name" value="AspAT/PAT-like"/>
</dbReference>
<dbReference type="Gene3D" id="3.40.640.10">
    <property type="entry name" value="Type I PLP-dependent aspartate aminotransferase-like (Major domain)"/>
    <property type="match status" value="1"/>
</dbReference>
<proteinExistence type="inferred from homology"/>
<keyword evidence="4" id="KW-0808">Transferase</keyword>
<dbReference type="Pfam" id="PF00155">
    <property type="entry name" value="Aminotran_1_2"/>
    <property type="match status" value="1"/>
</dbReference>
<dbReference type="Gene3D" id="3.90.1150.10">
    <property type="entry name" value="Aspartate Aminotransferase, domain 1"/>
    <property type="match status" value="1"/>
</dbReference>
<comment type="cofactor">
    <cofactor evidence="1">
        <name>pyridoxal 5'-phosphate</name>
        <dbReference type="ChEBI" id="CHEBI:597326"/>
    </cofactor>
</comment>
<dbReference type="GO" id="GO:0008483">
    <property type="term" value="F:transaminase activity"/>
    <property type="evidence" value="ECO:0007669"/>
    <property type="project" value="UniProtKB-KW"/>
</dbReference>
<dbReference type="EMBL" id="AP021906">
    <property type="protein sequence ID" value="BBP91935.1"/>
    <property type="molecule type" value="Genomic_DNA"/>
</dbReference>
<evidence type="ECO:0000256" key="4">
    <source>
        <dbReference type="ARBA" id="ARBA00022679"/>
    </source>
</evidence>
<keyword evidence="5" id="KW-0663">Pyridoxal phosphate</keyword>
<evidence type="ECO:0000256" key="1">
    <source>
        <dbReference type="ARBA" id="ARBA00001933"/>
    </source>
</evidence>
<dbReference type="SUPFAM" id="SSF53383">
    <property type="entry name" value="PLP-dependent transferases"/>
    <property type="match status" value="1"/>
</dbReference>
<evidence type="ECO:0000313" key="8">
    <source>
        <dbReference type="Proteomes" id="UP000464658"/>
    </source>
</evidence>